<dbReference type="KEGG" id="snh:120042740"/>
<evidence type="ECO:0000313" key="2">
    <source>
        <dbReference type="RefSeq" id="XP_038843465.1"/>
    </source>
</evidence>
<dbReference type="Proteomes" id="UP000808372">
    <property type="component" value="Unplaced"/>
</dbReference>
<organism evidence="1 2">
    <name type="scientific">Salvelinus namaycush</name>
    <name type="common">Lake trout</name>
    <name type="synonym">Salmo namaycush</name>
    <dbReference type="NCBI Taxonomy" id="8040"/>
    <lineage>
        <taxon>Eukaryota</taxon>
        <taxon>Metazoa</taxon>
        <taxon>Chordata</taxon>
        <taxon>Craniata</taxon>
        <taxon>Vertebrata</taxon>
        <taxon>Euteleostomi</taxon>
        <taxon>Actinopterygii</taxon>
        <taxon>Neopterygii</taxon>
        <taxon>Teleostei</taxon>
        <taxon>Protacanthopterygii</taxon>
        <taxon>Salmoniformes</taxon>
        <taxon>Salmonidae</taxon>
        <taxon>Salmoninae</taxon>
        <taxon>Salvelinus</taxon>
    </lineage>
</organism>
<accession>A0A8U0QI06</accession>
<dbReference type="AlphaFoldDB" id="A0A8U0QI06"/>
<proteinExistence type="predicted"/>
<gene>
    <name evidence="2" type="primary">LOC120042740</name>
</gene>
<name>A0A8U0QI06_SALNM</name>
<keyword evidence="1" id="KW-1185">Reference proteome</keyword>
<evidence type="ECO:0000313" key="1">
    <source>
        <dbReference type="Proteomes" id="UP000808372"/>
    </source>
</evidence>
<dbReference type="RefSeq" id="XP_038843465.1">
    <property type="nucleotide sequence ID" value="XM_038987537.1"/>
</dbReference>
<protein>
    <submittedName>
        <fullName evidence="2">Uncharacterized protein LOC120042740</fullName>
    </submittedName>
</protein>
<reference evidence="2" key="1">
    <citation type="submission" date="2025-08" db="UniProtKB">
        <authorList>
            <consortium name="RefSeq"/>
        </authorList>
    </citation>
    <scope>IDENTIFICATION</scope>
    <source>
        <tissue evidence="2">White muscle</tissue>
    </source>
</reference>
<dbReference type="GeneID" id="120042740"/>
<sequence length="582" mass="64964">MSRKGYPLQSNIVYLSNKKVPEWLESNKTLILNHVYLLSQSTNIQRMLPVLGRVDHAIVLDAPVYQDRADEVVSATEHVNRAGCATSKELQTALDSITAMSGCDTSEEVTAALDSMTCVTGTERVPDDMLTDVEYANAFQESEVSQASEPHFSRPQWNVDSCPGSIFSATTDPLPTMKPPSSAICNEVTQLTDVELSTFNACIGDMAPLGYPENSMAALERVCGEYVFQQQQSAQPLEPQQVEVHLETFHQVPQQEARVLHPQQPASQVPETPQQTVDIQGFNVCKPKPVTSLQSQRTLFPTPPQSEASVTYEESVPGPSRYNLYSDGATVSSIAMIIPVMKQLIICTTCKKKFNRAFICNNYLIQLNRPVQCAWGCVLCRLCYSEQSGCRLHDISYHSKHNTLANFPALENVGDWDLELNIDDKFKTDKEVNVHVQLIMNEEQSSGVDTLRRAFNHLITVNDTMSFRYWVSKAMPEEVAYRYVCIPHVPGFWDHVVVGTRPLPRTEKLIGPDDSLPRLFNVSLGSFRFHWNANSMFTCPSDGNSGGNYIDIVEEFSSYHNSGDDGIGLTHMSTTTECYSFL</sequence>